<keyword evidence="2" id="KW-1185">Reference proteome</keyword>
<proteinExistence type="predicted"/>
<accession>A0ACB9YM75</accession>
<evidence type="ECO:0000313" key="1">
    <source>
        <dbReference type="EMBL" id="KAI4860069.1"/>
    </source>
</evidence>
<evidence type="ECO:0000313" key="2">
    <source>
        <dbReference type="Proteomes" id="UP001497700"/>
    </source>
</evidence>
<protein>
    <submittedName>
        <fullName evidence="1">Cytochrome P450</fullName>
    </submittedName>
</protein>
<comment type="caution">
    <text evidence="1">The sequence shown here is derived from an EMBL/GenBank/DDBJ whole genome shotgun (WGS) entry which is preliminary data.</text>
</comment>
<dbReference type="Proteomes" id="UP001497700">
    <property type="component" value="Unassembled WGS sequence"/>
</dbReference>
<dbReference type="EMBL" id="MU393601">
    <property type="protein sequence ID" value="KAI4860069.1"/>
    <property type="molecule type" value="Genomic_DNA"/>
</dbReference>
<gene>
    <name evidence="1" type="ORF">F4820DRAFT_462009</name>
</gene>
<sequence length="515" mass="57748">MSLSMPALAVVTLICFILVYRFTFHPLRNYPGPLLAKVSDLYGFFLAAGMNEHLTTRKLHMRYGPVIRLGPSKLVFNSAQGFHDIYNNERVTKSKAYLVTRGNDGSFHVWNAIDKKQHRARRKLVGEAVSARSMRQFEPIMAGQINIFLRNILNSSHNSDLKNSAVNVTDRMKMLSFDIVSRLAFGYPLDSQTNRSYELVSKAISAGSYLHSMALHFPPFRHLNIFLLAAFANWGQLYDYHVLVTKMISSRLSRDKNTVHDFYSIVSDELDTETDEKIGSNDLWAEAVFFLPAGGDTVSTALSGLLFYLSRNPESYQKLATEIRSTFVSGADIQGGQKLSGCRYLRACFDEALRMSPPVSGTVWREFPATDRSAEPLIVDGHVIPRGTQLGVSTYTLQHNGEYFPDPFAFRPERWLPSADISEDQVRWAQDAFAAFSLGARGCAGKAMAYLESSLIVAKSLWYFDFERAPGKLGDVGAAENSGVDEFRLYNTFTSVHDGPNLIFHPRGDFCKELS</sequence>
<organism evidence="1 2">
    <name type="scientific">Hypoxylon rubiginosum</name>
    <dbReference type="NCBI Taxonomy" id="110542"/>
    <lineage>
        <taxon>Eukaryota</taxon>
        <taxon>Fungi</taxon>
        <taxon>Dikarya</taxon>
        <taxon>Ascomycota</taxon>
        <taxon>Pezizomycotina</taxon>
        <taxon>Sordariomycetes</taxon>
        <taxon>Xylariomycetidae</taxon>
        <taxon>Xylariales</taxon>
        <taxon>Hypoxylaceae</taxon>
        <taxon>Hypoxylon</taxon>
    </lineage>
</organism>
<name>A0ACB9YM75_9PEZI</name>
<reference evidence="1 2" key="1">
    <citation type="journal article" date="2022" name="New Phytol.">
        <title>Ecological generalism drives hyperdiversity of secondary metabolite gene clusters in xylarialean endophytes.</title>
        <authorList>
            <person name="Franco M.E.E."/>
            <person name="Wisecaver J.H."/>
            <person name="Arnold A.E."/>
            <person name="Ju Y.M."/>
            <person name="Slot J.C."/>
            <person name="Ahrendt S."/>
            <person name="Moore L.P."/>
            <person name="Eastman K.E."/>
            <person name="Scott K."/>
            <person name="Konkel Z."/>
            <person name="Mondo S.J."/>
            <person name="Kuo A."/>
            <person name="Hayes R.D."/>
            <person name="Haridas S."/>
            <person name="Andreopoulos B."/>
            <person name="Riley R."/>
            <person name="LaButti K."/>
            <person name="Pangilinan J."/>
            <person name="Lipzen A."/>
            <person name="Amirebrahimi M."/>
            <person name="Yan J."/>
            <person name="Adam C."/>
            <person name="Keymanesh K."/>
            <person name="Ng V."/>
            <person name="Louie K."/>
            <person name="Northen T."/>
            <person name="Drula E."/>
            <person name="Henrissat B."/>
            <person name="Hsieh H.M."/>
            <person name="Youens-Clark K."/>
            <person name="Lutzoni F."/>
            <person name="Miadlikowska J."/>
            <person name="Eastwood D.C."/>
            <person name="Hamelin R.C."/>
            <person name="Grigoriev I.V."/>
            <person name="U'Ren J.M."/>
        </authorList>
    </citation>
    <scope>NUCLEOTIDE SEQUENCE [LARGE SCALE GENOMIC DNA]</scope>
    <source>
        <strain evidence="1 2">CBS 119005</strain>
    </source>
</reference>